<keyword evidence="2" id="KW-0805">Transcription regulation</keyword>
<dbReference type="PANTHER" id="PTHR30126">
    <property type="entry name" value="HTH-TYPE TRANSCRIPTIONAL REGULATOR"/>
    <property type="match status" value="1"/>
</dbReference>
<dbReference type="SUPFAM" id="SSF53850">
    <property type="entry name" value="Periplasmic binding protein-like II"/>
    <property type="match status" value="1"/>
</dbReference>
<protein>
    <submittedName>
        <fullName evidence="5">Unannotated protein</fullName>
    </submittedName>
</protein>
<name>A0A6J7HD75_9ZZZZ</name>
<dbReference type="Pfam" id="PF03466">
    <property type="entry name" value="LysR_substrate"/>
    <property type="match status" value="1"/>
</dbReference>
<evidence type="ECO:0000256" key="2">
    <source>
        <dbReference type="ARBA" id="ARBA00023015"/>
    </source>
</evidence>
<dbReference type="GO" id="GO:0006355">
    <property type="term" value="P:regulation of DNA-templated transcription"/>
    <property type="evidence" value="ECO:0007669"/>
    <property type="project" value="TreeGrafter"/>
</dbReference>
<keyword evidence="3" id="KW-0804">Transcription</keyword>
<accession>A0A6J7HD75</accession>
<dbReference type="Gene3D" id="3.40.190.10">
    <property type="entry name" value="Periplasmic binding protein-like II"/>
    <property type="match status" value="2"/>
</dbReference>
<feature type="domain" description="LysR substrate-binding" evidence="4">
    <location>
        <begin position="3"/>
        <end position="188"/>
    </location>
</feature>
<dbReference type="InterPro" id="IPR005119">
    <property type="entry name" value="LysR_subst-bd"/>
</dbReference>
<comment type="similarity">
    <text evidence="1">Belongs to the LysR transcriptional regulatory family.</text>
</comment>
<sequence>MPVAEHLVPGWLAALRRQGDAPRVVLTATNSTAVAELVRSGAVDLGLVEGPDPLADLQQVVVGRDELVLVVAPEHPWARRRGPVEAAVLARTPLVTREVGSGTRTALEQALGGPGPAPVLEVSTATAVRESVRAGWGPAVLSRLAVAGYLRERRLVEVAVRGVDLGRRLRAIWVGGAMPPPGPARDLVALAGAARLP</sequence>
<organism evidence="5">
    <name type="scientific">freshwater metagenome</name>
    <dbReference type="NCBI Taxonomy" id="449393"/>
    <lineage>
        <taxon>unclassified sequences</taxon>
        <taxon>metagenomes</taxon>
        <taxon>ecological metagenomes</taxon>
    </lineage>
</organism>
<dbReference type="AlphaFoldDB" id="A0A6J7HD75"/>
<dbReference type="EMBL" id="CAFBMQ010000190">
    <property type="protein sequence ID" value="CAB4917594.1"/>
    <property type="molecule type" value="Genomic_DNA"/>
</dbReference>
<proteinExistence type="inferred from homology"/>
<gene>
    <name evidence="5" type="ORF">UFOPK3609_01231</name>
</gene>
<dbReference type="PANTHER" id="PTHR30126:SF39">
    <property type="entry name" value="HTH-TYPE TRANSCRIPTIONAL REGULATOR CYSL"/>
    <property type="match status" value="1"/>
</dbReference>
<evidence type="ECO:0000256" key="1">
    <source>
        <dbReference type="ARBA" id="ARBA00009437"/>
    </source>
</evidence>
<reference evidence="5" key="1">
    <citation type="submission" date="2020-05" db="EMBL/GenBank/DDBJ databases">
        <authorList>
            <person name="Chiriac C."/>
            <person name="Salcher M."/>
            <person name="Ghai R."/>
            <person name="Kavagutti S V."/>
        </authorList>
    </citation>
    <scope>NUCLEOTIDE SEQUENCE</scope>
</reference>
<evidence type="ECO:0000256" key="3">
    <source>
        <dbReference type="ARBA" id="ARBA00023163"/>
    </source>
</evidence>
<evidence type="ECO:0000313" key="5">
    <source>
        <dbReference type="EMBL" id="CAB4917594.1"/>
    </source>
</evidence>
<dbReference type="GO" id="GO:0000976">
    <property type="term" value="F:transcription cis-regulatory region binding"/>
    <property type="evidence" value="ECO:0007669"/>
    <property type="project" value="TreeGrafter"/>
</dbReference>
<evidence type="ECO:0000259" key="4">
    <source>
        <dbReference type="Pfam" id="PF03466"/>
    </source>
</evidence>